<evidence type="ECO:0000256" key="1">
    <source>
        <dbReference type="ARBA" id="ARBA00022553"/>
    </source>
</evidence>
<dbReference type="InterPro" id="IPR001789">
    <property type="entry name" value="Sig_transdc_resp-reg_receiver"/>
</dbReference>
<dbReference type="CDD" id="cd17546">
    <property type="entry name" value="REC_hyHK_CKI1_RcsC-like"/>
    <property type="match status" value="1"/>
</dbReference>
<dbReference type="RefSeq" id="WP_075189049.1">
    <property type="nucleotide sequence ID" value="NZ_RBIM01000003.1"/>
</dbReference>
<comment type="caution">
    <text evidence="5">The sequence shown here is derived from an EMBL/GenBank/DDBJ whole genome shotgun (WGS) entry which is preliminary data.</text>
</comment>
<dbReference type="Pfam" id="PF00072">
    <property type="entry name" value="Response_reg"/>
    <property type="match status" value="1"/>
</dbReference>
<evidence type="ECO:0000313" key="6">
    <source>
        <dbReference type="Proteomes" id="UP000273675"/>
    </source>
</evidence>
<feature type="modified residue" description="4-aspartylphosphate" evidence="3">
    <location>
        <position position="76"/>
    </location>
</feature>
<dbReference type="PANTHER" id="PTHR45339">
    <property type="entry name" value="HYBRID SIGNAL TRANSDUCTION HISTIDINE KINASE J"/>
    <property type="match status" value="1"/>
</dbReference>
<accession>A0A495DDR0</accession>
<dbReference type="GO" id="GO:0000160">
    <property type="term" value="P:phosphorelay signal transduction system"/>
    <property type="evidence" value="ECO:0007669"/>
    <property type="project" value="UniProtKB-KW"/>
</dbReference>
<evidence type="ECO:0000256" key="2">
    <source>
        <dbReference type="ARBA" id="ARBA00023012"/>
    </source>
</evidence>
<dbReference type="Gene3D" id="3.40.50.2300">
    <property type="match status" value="1"/>
</dbReference>
<keyword evidence="2" id="KW-0902">Two-component regulatory system</keyword>
<feature type="domain" description="Response regulatory" evidence="4">
    <location>
        <begin position="27"/>
        <end position="144"/>
    </location>
</feature>
<protein>
    <submittedName>
        <fullName evidence="5">CheY-like chemotaxis protein</fullName>
    </submittedName>
</protein>
<dbReference type="SUPFAM" id="SSF52172">
    <property type="entry name" value="CheY-like"/>
    <property type="match status" value="1"/>
</dbReference>
<reference evidence="5 6" key="1">
    <citation type="submission" date="2018-10" db="EMBL/GenBank/DDBJ databases">
        <title>Genomic Encyclopedia of Type Strains, Phase IV (KMG-IV): sequencing the most valuable type-strain genomes for metagenomic binning, comparative biology and taxonomic classification.</title>
        <authorList>
            <person name="Goeker M."/>
        </authorList>
    </citation>
    <scope>NUCLEOTIDE SEQUENCE [LARGE SCALE GENOMIC DNA]</scope>
    <source>
        <strain evidence="5 6">DSM 4734</strain>
    </source>
</reference>
<sequence length="156" mass="17067">MPHPGDAFPDPDILAADSRFASLHNLRLLLVEDNLINREVARAFLKPLQLDIREAETGLQALECLQSGAFDAILMDVRMPVMDGLDATRRIRASTAAWRDIPVVAMTGNVSAAEIDECHDAGMDTHLAKPFRPDALFAALLEARQRRPYPAAGHGS</sequence>
<gene>
    <name evidence="5" type="ORF">C7435_1628</name>
</gene>
<dbReference type="AlphaFoldDB" id="A0A495DDR0"/>
<dbReference type="InterPro" id="IPR011006">
    <property type="entry name" value="CheY-like_superfamily"/>
</dbReference>
<organism evidence="5 6">
    <name type="scientific">Maricaulis maris</name>
    <dbReference type="NCBI Taxonomy" id="74318"/>
    <lineage>
        <taxon>Bacteria</taxon>
        <taxon>Pseudomonadati</taxon>
        <taxon>Pseudomonadota</taxon>
        <taxon>Alphaproteobacteria</taxon>
        <taxon>Maricaulales</taxon>
        <taxon>Maricaulaceae</taxon>
        <taxon>Maricaulis</taxon>
    </lineage>
</organism>
<evidence type="ECO:0000256" key="3">
    <source>
        <dbReference type="PROSITE-ProRule" id="PRU00169"/>
    </source>
</evidence>
<dbReference type="Proteomes" id="UP000273675">
    <property type="component" value="Unassembled WGS sequence"/>
</dbReference>
<dbReference type="EMBL" id="RBIM01000003">
    <property type="protein sequence ID" value="RKR00420.1"/>
    <property type="molecule type" value="Genomic_DNA"/>
</dbReference>
<name>A0A495DDR0_9PROT</name>
<dbReference type="PROSITE" id="PS50110">
    <property type="entry name" value="RESPONSE_REGULATORY"/>
    <property type="match status" value="1"/>
</dbReference>
<dbReference type="SMART" id="SM00448">
    <property type="entry name" value="REC"/>
    <property type="match status" value="1"/>
</dbReference>
<evidence type="ECO:0000313" key="5">
    <source>
        <dbReference type="EMBL" id="RKR00420.1"/>
    </source>
</evidence>
<keyword evidence="1 3" id="KW-0597">Phosphoprotein</keyword>
<dbReference type="PANTHER" id="PTHR45339:SF1">
    <property type="entry name" value="HYBRID SIGNAL TRANSDUCTION HISTIDINE KINASE J"/>
    <property type="match status" value="1"/>
</dbReference>
<evidence type="ECO:0000259" key="4">
    <source>
        <dbReference type="PROSITE" id="PS50110"/>
    </source>
</evidence>
<proteinExistence type="predicted"/>